<dbReference type="EMBL" id="OB660562">
    <property type="protein sequence ID" value="CAD7225391.1"/>
    <property type="molecule type" value="Genomic_DNA"/>
</dbReference>
<dbReference type="GO" id="GO:0006888">
    <property type="term" value="P:endoplasmic reticulum to Golgi vesicle-mediated transport"/>
    <property type="evidence" value="ECO:0007669"/>
    <property type="project" value="TreeGrafter"/>
</dbReference>
<dbReference type="Pfam" id="PF00566">
    <property type="entry name" value="RabGAP-TBC"/>
    <property type="match status" value="1"/>
</dbReference>
<protein>
    <submittedName>
        <fullName evidence="2">Uncharacterized protein</fullName>
    </submittedName>
</protein>
<dbReference type="PROSITE" id="PS50086">
    <property type="entry name" value="TBC_RABGAP"/>
    <property type="match status" value="1"/>
</dbReference>
<reference evidence="2" key="1">
    <citation type="submission" date="2020-11" db="EMBL/GenBank/DDBJ databases">
        <authorList>
            <person name="Tran Van P."/>
        </authorList>
    </citation>
    <scope>NUCLEOTIDE SEQUENCE</scope>
</reference>
<proteinExistence type="predicted"/>
<feature type="region of interest" description="Disordered" evidence="1">
    <location>
        <begin position="1"/>
        <end position="60"/>
    </location>
</feature>
<dbReference type="InterPro" id="IPR000195">
    <property type="entry name" value="Rab-GAP-TBC_dom"/>
</dbReference>
<dbReference type="Gene3D" id="1.10.8.1310">
    <property type="match status" value="1"/>
</dbReference>
<sequence length="304" mass="34616">MTISSVSEEQSEGSPRGADLSEGALRQRGADLSEGALRQRGPDHSEESSDGGRVPRPVRRYTAWQRRKAERLRVLCEQVKQLNGGRAEGGRAPKSQVAIKESIREMALSQGGLMEDRFRRVLWPQLFEIDPANVQLSAQTEAEVKERCDQFNQVTMDVFRTLRRFPPGITDDDREMYQHQLTGVVCQVLLDHPELYYYQGYHDVALTLLLVVGQRVSLALIEKLSKSHLGTFMEPSMKSTAHLLNYLYPILKGEDEELFAFMLNVLDGSSGKRRKSQRNDAQRMSDFIDDSSMAHQQKFLQRMI</sequence>
<organism evidence="2">
    <name type="scientific">Cyprideis torosa</name>
    <dbReference type="NCBI Taxonomy" id="163714"/>
    <lineage>
        <taxon>Eukaryota</taxon>
        <taxon>Metazoa</taxon>
        <taxon>Ecdysozoa</taxon>
        <taxon>Arthropoda</taxon>
        <taxon>Crustacea</taxon>
        <taxon>Oligostraca</taxon>
        <taxon>Ostracoda</taxon>
        <taxon>Podocopa</taxon>
        <taxon>Podocopida</taxon>
        <taxon>Cytherocopina</taxon>
        <taxon>Cytheroidea</taxon>
        <taxon>Cytherideidae</taxon>
        <taxon>Cyprideis</taxon>
    </lineage>
</organism>
<dbReference type="InterPro" id="IPR035969">
    <property type="entry name" value="Rab-GAP_TBC_sf"/>
</dbReference>
<dbReference type="OrthoDB" id="206700at2759"/>
<dbReference type="PANTHER" id="PTHR20913:SF7">
    <property type="entry name" value="RE60063P"/>
    <property type="match status" value="1"/>
</dbReference>
<dbReference type="AlphaFoldDB" id="A0A7R8W5P1"/>
<name>A0A7R8W5P1_9CRUS</name>
<evidence type="ECO:0000313" key="2">
    <source>
        <dbReference type="EMBL" id="CAD7225391.1"/>
    </source>
</evidence>
<evidence type="ECO:0000256" key="1">
    <source>
        <dbReference type="SAM" id="MobiDB-lite"/>
    </source>
</evidence>
<dbReference type="PANTHER" id="PTHR20913">
    <property type="entry name" value="TBC1 DOMAIN FAMILY MEMBER 20/GTPASE"/>
    <property type="match status" value="1"/>
</dbReference>
<dbReference type="GO" id="GO:0005789">
    <property type="term" value="C:endoplasmic reticulum membrane"/>
    <property type="evidence" value="ECO:0007669"/>
    <property type="project" value="TreeGrafter"/>
</dbReference>
<dbReference type="GO" id="GO:0005096">
    <property type="term" value="F:GTPase activator activity"/>
    <property type="evidence" value="ECO:0007669"/>
    <property type="project" value="InterPro"/>
</dbReference>
<dbReference type="SUPFAM" id="SSF47923">
    <property type="entry name" value="Ypt/Rab-GAP domain of gyp1p"/>
    <property type="match status" value="1"/>
</dbReference>
<accession>A0A7R8W5P1</accession>
<dbReference type="InterPro" id="IPR045913">
    <property type="entry name" value="TBC20/Gyp8-like"/>
</dbReference>
<gene>
    <name evidence="2" type="ORF">CTOB1V02_LOCUS3333</name>
</gene>